<evidence type="ECO:0000313" key="4">
    <source>
        <dbReference type="Proteomes" id="UP000435649"/>
    </source>
</evidence>
<feature type="signal peptide" evidence="1">
    <location>
        <begin position="1"/>
        <end position="19"/>
    </location>
</feature>
<feature type="chain" id="PRO_5032703335" description="SecDF P1 head subdomain domain-containing protein" evidence="1">
    <location>
        <begin position="20"/>
        <end position="186"/>
    </location>
</feature>
<protein>
    <recommendedName>
        <fullName evidence="2">SecDF P1 head subdomain domain-containing protein</fullName>
    </recommendedName>
</protein>
<evidence type="ECO:0000313" key="3">
    <source>
        <dbReference type="EMBL" id="MST99722.1"/>
    </source>
</evidence>
<organism evidence="3 4">
    <name type="scientific">Victivallis lenta</name>
    <dbReference type="NCBI Taxonomy" id="2606640"/>
    <lineage>
        <taxon>Bacteria</taxon>
        <taxon>Pseudomonadati</taxon>
        <taxon>Lentisphaerota</taxon>
        <taxon>Lentisphaeria</taxon>
        <taxon>Victivallales</taxon>
        <taxon>Victivallaceae</taxon>
        <taxon>Victivallis</taxon>
    </lineage>
</organism>
<evidence type="ECO:0000256" key="1">
    <source>
        <dbReference type="SAM" id="SignalP"/>
    </source>
</evidence>
<evidence type="ECO:0000259" key="2">
    <source>
        <dbReference type="Pfam" id="PF22599"/>
    </source>
</evidence>
<keyword evidence="4" id="KW-1185">Reference proteome</keyword>
<gene>
    <name evidence="3" type="ORF">FYJ85_22075</name>
</gene>
<dbReference type="AlphaFoldDB" id="A0A844GA58"/>
<dbReference type="EMBL" id="VUNS01000050">
    <property type="protein sequence ID" value="MST99722.1"/>
    <property type="molecule type" value="Genomic_DNA"/>
</dbReference>
<dbReference type="Pfam" id="PF22599">
    <property type="entry name" value="SecDF_P1_head"/>
    <property type="match status" value="1"/>
</dbReference>
<reference evidence="3 4" key="1">
    <citation type="submission" date="2019-08" db="EMBL/GenBank/DDBJ databases">
        <title>In-depth cultivation of the pig gut microbiome towards novel bacterial diversity and tailored functional studies.</title>
        <authorList>
            <person name="Wylensek D."/>
            <person name="Hitch T.C.A."/>
            <person name="Clavel T."/>
        </authorList>
    </citation>
    <scope>NUCLEOTIDE SEQUENCE [LARGE SCALE GENOMIC DNA]</scope>
    <source>
        <strain evidence="3 4">BBE-744-WT-12</strain>
    </source>
</reference>
<sequence length="186" mass="20453">MKMLVCVAASVLAFIASFAEIPQISMSPAKLEFRLVHKENAKRVAGYEAFLAAGNRPEAYADVPEEAEFLTSGSHRYLVEKQVLLDESAIASAYAAPMQFCSMADIPFKRSYVLSLTMTETGSERFAELTKENVGRQLAIVVDGRLLSAPMINDQIDGPQMTVTGEFSREEAEILACRINLGKRPK</sequence>
<name>A0A844GA58_9BACT</name>
<dbReference type="Proteomes" id="UP000435649">
    <property type="component" value="Unassembled WGS sequence"/>
</dbReference>
<proteinExistence type="predicted"/>
<accession>A0A844GA58</accession>
<keyword evidence="1" id="KW-0732">Signal</keyword>
<dbReference type="RefSeq" id="WP_154420884.1">
    <property type="nucleotide sequence ID" value="NZ_VUNS01000050.1"/>
</dbReference>
<feature type="domain" description="SecDF P1 head subdomain" evidence="2">
    <location>
        <begin position="74"/>
        <end position="182"/>
    </location>
</feature>
<dbReference type="InterPro" id="IPR054384">
    <property type="entry name" value="SecDF_P1_head"/>
</dbReference>
<dbReference type="Gene3D" id="3.30.1360.200">
    <property type="match status" value="1"/>
</dbReference>
<comment type="caution">
    <text evidence="3">The sequence shown here is derived from an EMBL/GenBank/DDBJ whole genome shotgun (WGS) entry which is preliminary data.</text>
</comment>